<name>A0ABM1TI44_LIMPO</name>
<accession>A0ABM1TI44</accession>
<evidence type="ECO:0000313" key="4">
    <source>
        <dbReference type="RefSeq" id="XP_022255550.1"/>
    </source>
</evidence>
<dbReference type="PANTHER" id="PTHR16517">
    <property type="entry name" value="TUBBY-RELATED"/>
    <property type="match status" value="1"/>
</dbReference>
<sequence>MKNYDDVSPVVIVTGLKDMLVEWSNNGDLLAVAGIKSDSDVQFKNYVHFYTDCGTLRFSTTIPYTQSPVSAVTWGHNDKRIFIATGHMIHIGWVTQRIASLQLLSCLTVQNSLTEESQMQKLPLPRRLKVLVSHLFSQTIKCYLPDPHRLRDFVSQPPANNIRLHCTMVRHDDDILTGSATYTLFLEYLGGLVPLLKGKRTSKLRPEFVIFDPKSTDLGDVRQRYGNFQSPVTLTYPFSPSSPRTASLPTSSDSEVDEGCASPRMQRRRRQRRLAQQREGENNGFQRGELLYLDDLPEV</sequence>
<evidence type="ECO:0000259" key="2">
    <source>
        <dbReference type="PROSITE" id="PS50225"/>
    </source>
</evidence>
<gene>
    <name evidence="4" type="primary">LOC111088806</name>
</gene>
<organism evidence="3 4">
    <name type="scientific">Limulus polyphemus</name>
    <name type="common">Atlantic horseshoe crab</name>
    <dbReference type="NCBI Taxonomy" id="6850"/>
    <lineage>
        <taxon>Eukaryota</taxon>
        <taxon>Metazoa</taxon>
        <taxon>Ecdysozoa</taxon>
        <taxon>Arthropoda</taxon>
        <taxon>Chelicerata</taxon>
        <taxon>Merostomata</taxon>
        <taxon>Xiphosura</taxon>
        <taxon>Limulidae</taxon>
        <taxon>Limulus</taxon>
    </lineage>
</organism>
<dbReference type="Proteomes" id="UP000694941">
    <property type="component" value="Unplaced"/>
</dbReference>
<protein>
    <submittedName>
        <fullName evidence="4">Tubby-related protein 4-like</fullName>
    </submittedName>
</protein>
<dbReference type="RefSeq" id="XP_022255550.1">
    <property type="nucleotide sequence ID" value="XM_022399842.1"/>
</dbReference>
<feature type="region of interest" description="Disordered" evidence="1">
    <location>
        <begin position="236"/>
        <end position="299"/>
    </location>
</feature>
<dbReference type="PROSITE" id="PS50225">
    <property type="entry name" value="SOCS"/>
    <property type="match status" value="1"/>
</dbReference>
<feature type="compositionally biased region" description="Polar residues" evidence="1">
    <location>
        <begin position="236"/>
        <end position="253"/>
    </location>
</feature>
<dbReference type="InterPro" id="IPR001496">
    <property type="entry name" value="SOCS_box"/>
</dbReference>
<evidence type="ECO:0000313" key="3">
    <source>
        <dbReference type="Proteomes" id="UP000694941"/>
    </source>
</evidence>
<dbReference type="PANTHER" id="PTHR16517:SF2">
    <property type="entry name" value="TUBBY-RELATED PROTEIN 4"/>
    <property type="match status" value="1"/>
</dbReference>
<feature type="domain" description="SOCS box" evidence="2">
    <location>
        <begin position="88"/>
        <end position="138"/>
    </location>
</feature>
<evidence type="ECO:0000256" key="1">
    <source>
        <dbReference type="SAM" id="MobiDB-lite"/>
    </source>
</evidence>
<keyword evidence="3" id="KW-1185">Reference proteome</keyword>
<feature type="compositionally biased region" description="Basic residues" evidence="1">
    <location>
        <begin position="265"/>
        <end position="275"/>
    </location>
</feature>
<reference evidence="4" key="1">
    <citation type="submission" date="2025-08" db="UniProtKB">
        <authorList>
            <consortium name="RefSeq"/>
        </authorList>
    </citation>
    <scope>IDENTIFICATION</scope>
    <source>
        <tissue evidence="4">Muscle</tissue>
    </source>
</reference>
<proteinExistence type="predicted"/>
<dbReference type="GeneID" id="111088806"/>